<dbReference type="Gene3D" id="2.40.10.10">
    <property type="entry name" value="Trypsin-like serine proteases"/>
    <property type="match status" value="1"/>
</dbReference>
<evidence type="ECO:0000256" key="1">
    <source>
        <dbReference type="SAM" id="MobiDB-lite"/>
    </source>
</evidence>
<feature type="region of interest" description="Disordered" evidence="1">
    <location>
        <begin position="489"/>
        <end position="534"/>
    </location>
</feature>
<name>A0ABS3XHZ0_9ACTN</name>
<proteinExistence type="predicted"/>
<feature type="region of interest" description="Disordered" evidence="1">
    <location>
        <begin position="19"/>
        <end position="39"/>
    </location>
</feature>
<dbReference type="InterPro" id="IPR043504">
    <property type="entry name" value="Peptidase_S1_PA_chymotrypsin"/>
</dbReference>
<feature type="region of interest" description="Disordered" evidence="1">
    <location>
        <begin position="774"/>
        <end position="795"/>
    </location>
</feature>
<accession>A0ABS3XHZ0</accession>
<evidence type="ECO:0000313" key="4">
    <source>
        <dbReference type="Proteomes" id="UP001519064"/>
    </source>
</evidence>
<dbReference type="Proteomes" id="UP001519064">
    <property type="component" value="Unassembled WGS sequence"/>
</dbReference>
<dbReference type="RefSeq" id="WP_209242182.1">
    <property type="nucleotide sequence ID" value="NZ_JADKMA010000159.1"/>
</dbReference>
<sequence length="795" mass="84416">MNAPANLADSVRASVVRIGAPPEGYDASSGTSDDSRRSDRNRRAFWGSGFFVAPGWVLTCAHVVGKGAAPVWRGERAIGITIGDTADNAATTGAAAAVGAADLTGADLGSPGWPESVDGGPGGPGGPGGTVLLGELAFGLPLPDDPQAPPSPWPFPDLALVRVPGAEDADCLWLSDRSVLTPADIGLYGWAPAEVRGEQMFFTGLGKATGVVGRPLMLSGDQLTEGCSGGPVLDQRRGTVLGVSKGAGRRPGSGLATPITALRKLCDAGPRGARVLHEVLAAHDRHHLKRYSGFGHSWHRQHARLGPSGGEPAYGFTVDRRAELYALFAEVEPPTGAGQVLQLANEARNMVLRWPYTLRDHDPRSWREGAGLLYDPRDDSTTDEEPSPDLALEAVVLYAAKVTAALTRSGRARTPRAVRALADLREWVERTARTLLNDVIRSRVPGVLDGHRPASAARADVLVEIEPDIYGSGRHGWRVALVRSADREDPLGGEAADPGDVTGTALGDAGSGAPAEDGEREEVTIEQSREDVPRSRLEEAVRGALSQALDQGDVDDHLAAVEFLLPRALFDEPVDAWRARPYDPSDPFNPHTLPLGQRRLVVVRDRTRKDQGFTPEYRSRAAAVLDGPLDAVPLRREVPGSGHAAPAPEGGQAAYGRLLAAPLGAVPVYCARTGSGPGARAMAAALGAGHAVALWRHSYSDEHDHDDCAEFHERAAELLREAQSVRRLPLHIRTLRNRNADLTDDTAESSGINTAPIDPSSAWARHIVLLYDPPHRTSGDGPLREPPLIPRPPTP</sequence>
<dbReference type="EMBL" id="JADKMA010000159">
    <property type="protein sequence ID" value="MBO8194989.1"/>
    <property type="molecule type" value="Genomic_DNA"/>
</dbReference>
<protein>
    <submittedName>
        <fullName evidence="3">Trypsin-like peptidase domain-containing protein</fullName>
    </submittedName>
</protein>
<feature type="domain" description="vWA-MoxR associated protein C-terminal" evidence="2">
    <location>
        <begin position="520"/>
        <end position="774"/>
    </location>
</feature>
<reference evidence="3 4" key="1">
    <citation type="submission" date="2020-11" db="EMBL/GenBank/DDBJ databases">
        <title>Streptomyces spirodelae sp. nov., isolated from duckweed.</title>
        <authorList>
            <person name="Saimee Y."/>
            <person name="Duangmal K."/>
        </authorList>
    </citation>
    <scope>NUCLEOTIDE SEQUENCE [LARGE SCALE GENOMIC DNA]</scope>
    <source>
        <strain evidence="3 4">S16-07</strain>
    </source>
</reference>
<keyword evidence="4" id="KW-1185">Reference proteome</keyword>
<dbReference type="SUPFAM" id="SSF50494">
    <property type="entry name" value="Trypsin-like serine proteases"/>
    <property type="match status" value="1"/>
</dbReference>
<dbReference type="InterPro" id="IPR009003">
    <property type="entry name" value="Peptidase_S1_PA"/>
</dbReference>
<feature type="compositionally biased region" description="Basic and acidic residues" evidence="1">
    <location>
        <begin position="521"/>
        <end position="534"/>
    </location>
</feature>
<organism evidence="3 4">
    <name type="scientific">Streptomyces oryzae</name>
    <dbReference type="NCBI Taxonomy" id="1434886"/>
    <lineage>
        <taxon>Bacteria</taxon>
        <taxon>Bacillati</taxon>
        <taxon>Actinomycetota</taxon>
        <taxon>Actinomycetes</taxon>
        <taxon>Kitasatosporales</taxon>
        <taxon>Streptomycetaceae</taxon>
        <taxon>Streptomyces</taxon>
    </lineage>
</organism>
<dbReference type="InterPro" id="IPR045450">
    <property type="entry name" value="VMAP_C"/>
</dbReference>
<feature type="compositionally biased region" description="Pro residues" evidence="1">
    <location>
        <begin position="784"/>
        <end position="795"/>
    </location>
</feature>
<dbReference type="Pfam" id="PF20028">
    <property type="entry name" value="VMAP-C"/>
    <property type="match status" value="1"/>
</dbReference>
<dbReference type="Pfam" id="PF13365">
    <property type="entry name" value="Trypsin_2"/>
    <property type="match status" value="1"/>
</dbReference>
<evidence type="ECO:0000259" key="2">
    <source>
        <dbReference type="Pfam" id="PF20028"/>
    </source>
</evidence>
<comment type="caution">
    <text evidence="3">The sequence shown here is derived from an EMBL/GenBank/DDBJ whole genome shotgun (WGS) entry which is preliminary data.</text>
</comment>
<evidence type="ECO:0000313" key="3">
    <source>
        <dbReference type="EMBL" id="MBO8194989.1"/>
    </source>
</evidence>
<gene>
    <name evidence="3" type="ORF">ITI46_25525</name>
</gene>